<dbReference type="Gene3D" id="3.90.550.10">
    <property type="entry name" value="Spore Coat Polysaccharide Biosynthesis Protein SpsA, Chain A"/>
    <property type="match status" value="1"/>
</dbReference>
<dbReference type="AlphaFoldDB" id="A0A7J0BVZ3"/>
<organism evidence="2 3">
    <name type="scientific">Desulfovibrio psychrotolerans</name>
    <dbReference type="NCBI Taxonomy" id="415242"/>
    <lineage>
        <taxon>Bacteria</taxon>
        <taxon>Pseudomonadati</taxon>
        <taxon>Thermodesulfobacteriota</taxon>
        <taxon>Desulfovibrionia</taxon>
        <taxon>Desulfovibrionales</taxon>
        <taxon>Desulfovibrionaceae</taxon>
        <taxon>Desulfovibrio</taxon>
    </lineage>
</organism>
<feature type="compositionally biased region" description="Basic and acidic residues" evidence="1">
    <location>
        <begin position="187"/>
        <end position="199"/>
    </location>
</feature>
<keyword evidence="3" id="KW-1185">Reference proteome</keyword>
<dbReference type="PANTHER" id="PTHR21485:SF3">
    <property type="entry name" value="N-ACYLNEURAMINATE CYTIDYLYLTRANSFERASE"/>
    <property type="match status" value="1"/>
</dbReference>
<name>A0A7J0BVZ3_9BACT</name>
<dbReference type="InterPro" id="IPR003329">
    <property type="entry name" value="Cytidylyl_trans"/>
</dbReference>
<dbReference type="GO" id="GO:0008781">
    <property type="term" value="F:N-acylneuraminate cytidylyltransferase activity"/>
    <property type="evidence" value="ECO:0007669"/>
    <property type="project" value="TreeGrafter"/>
</dbReference>
<accession>A0A7J0BVZ3</accession>
<evidence type="ECO:0000313" key="3">
    <source>
        <dbReference type="Proteomes" id="UP000503820"/>
    </source>
</evidence>
<evidence type="ECO:0000313" key="2">
    <source>
        <dbReference type="EMBL" id="GFM37886.1"/>
    </source>
</evidence>
<evidence type="ECO:0000256" key="1">
    <source>
        <dbReference type="SAM" id="MobiDB-lite"/>
    </source>
</evidence>
<dbReference type="PANTHER" id="PTHR21485">
    <property type="entry name" value="HAD SUPERFAMILY MEMBERS CMAS AND KDSC"/>
    <property type="match status" value="1"/>
</dbReference>
<feature type="region of interest" description="Disordered" evidence="1">
    <location>
        <begin position="179"/>
        <end position="252"/>
    </location>
</feature>
<sequence length="317" mass="34964">MSDMKRRQQEVVNHYFRNTEMPLTDWRARFSGGLSKTVVQIPARAGSTRVADKNIREVCGLPLMAYSILIARALPGVDRVVVNTDSPRYAEIARHYGAEVPFLRPAEFATARCSSYWAYFYLLRHLVDEEYPVRTIITLAPTNPFRNRDHLARLVSLTQQCGSVQSAFRTPTSRTALFRPCDADTEDASKSGKNGRTDGNDAADADDTTDAADEGGMGSAKAAHGTNHADSAAQTGTAQGHAPKSPPRRVHLHDPEQTFFKPLGHFSGRNVFPAHITHKHMEFVSNPLELIDIDTEHDLALAHSAVAANLYDFGIPL</sequence>
<evidence type="ECO:0008006" key="4">
    <source>
        <dbReference type="Google" id="ProtNLM"/>
    </source>
</evidence>
<proteinExistence type="predicted"/>
<comment type="caution">
    <text evidence="2">The sequence shown here is derived from an EMBL/GenBank/DDBJ whole genome shotgun (WGS) entry which is preliminary data.</text>
</comment>
<dbReference type="SUPFAM" id="SSF53448">
    <property type="entry name" value="Nucleotide-diphospho-sugar transferases"/>
    <property type="match status" value="1"/>
</dbReference>
<dbReference type="Pfam" id="PF02348">
    <property type="entry name" value="CTP_transf_3"/>
    <property type="match status" value="1"/>
</dbReference>
<dbReference type="Proteomes" id="UP000503820">
    <property type="component" value="Unassembled WGS sequence"/>
</dbReference>
<feature type="compositionally biased region" description="Polar residues" evidence="1">
    <location>
        <begin position="228"/>
        <end position="238"/>
    </location>
</feature>
<gene>
    <name evidence="2" type="ORF">DSM19430T_25700</name>
</gene>
<dbReference type="InterPro" id="IPR029044">
    <property type="entry name" value="Nucleotide-diphossugar_trans"/>
</dbReference>
<dbReference type="RefSeq" id="WP_243451384.1">
    <property type="nucleotide sequence ID" value="NZ_BLVP01000010.1"/>
</dbReference>
<feature type="compositionally biased region" description="Acidic residues" evidence="1">
    <location>
        <begin position="201"/>
        <end position="213"/>
    </location>
</feature>
<dbReference type="EMBL" id="BLVP01000010">
    <property type="protein sequence ID" value="GFM37886.1"/>
    <property type="molecule type" value="Genomic_DNA"/>
</dbReference>
<reference evidence="2 3" key="1">
    <citation type="submission" date="2020-05" db="EMBL/GenBank/DDBJ databases">
        <title>Draft genome sequence of Desulfovibrio psychrotolerans JS1T.</title>
        <authorList>
            <person name="Ueno A."/>
            <person name="Tamazawa S."/>
            <person name="Tamamura S."/>
            <person name="Murakami T."/>
            <person name="Kiyama T."/>
            <person name="Inomata H."/>
            <person name="Amano Y."/>
            <person name="Miyakawa K."/>
            <person name="Tamaki H."/>
            <person name="Naganuma T."/>
            <person name="Kaneko K."/>
        </authorList>
    </citation>
    <scope>NUCLEOTIDE SEQUENCE [LARGE SCALE GENOMIC DNA]</scope>
    <source>
        <strain evidence="2 3">JS1</strain>
    </source>
</reference>
<dbReference type="InterPro" id="IPR050793">
    <property type="entry name" value="CMP-NeuNAc_synthase"/>
</dbReference>
<protein>
    <recommendedName>
        <fullName evidence="4">Acylneuraminate cytidylyltransferase</fullName>
    </recommendedName>
</protein>